<proteinExistence type="predicted"/>
<evidence type="ECO:0000313" key="2">
    <source>
        <dbReference type="Proteomes" id="UP000225972"/>
    </source>
</evidence>
<protein>
    <submittedName>
        <fullName evidence="1">Uncharacterized protein</fullName>
    </submittedName>
</protein>
<dbReference type="Proteomes" id="UP000225972">
    <property type="component" value="Unassembled WGS sequence"/>
</dbReference>
<sequence>MYDTTLNALTALTTLSVYCPWPFPKPWDFPFPPIYLA</sequence>
<organism evidence="1 2">
    <name type="scientific">Pelagimonas phthalicica</name>
    <dbReference type="NCBI Taxonomy" id="1037362"/>
    <lineage>
        <taxon>Bacteria</taxon>
        <taxon>Pseudomonadati</taxon>
        <taxon>Pseudomonadota</taxon>
        <taxon>Alphaproteobacteria</taxon>
        <taxon>Rhodobacterales</taxon>
        <taxon>Roseobacteraceae</taxon>
        <taxon>Pelagimonas</taxon>
    </lineage>
</organism>
<accession>A0A238JIV9</accession>
<gene>
    <name evidence="1" type="ORF">TRP8649_04743</name>
</gene>
<dbReference type="AlphaFoldDB" id="A0A238JIV9"/>
<keyword evidence="2" id="KW-1185">Reference proteome</keyword>
<dbReference type="EMBL" id="FXXP01000009">
    <property type="protein sequence ID" value="SMX30599.1"/>
    <property type="molecule type" value="Genomic_DNA"/>
</dbReference>
<reference evidence="2" key="1">
    <citation type="submission" date="2017-05" db="EMBL/GenBank/DDBJ databases">
        <authorList>
            <person name="Rodrigo-Torres L."/>
            <person name="Arahal R. D."/>
            <person name="Lucena T."/>
        </authorList>
    </citation>
    <scope>NUCLEOTIDE SEQUENCE [LARGE SCALE GENOMIC DNA]</scope>
    <source>
        <strain evidence="2">CECT 8649</strain>
    </source>
</reference>
<name>A0A238JIV9_9RHOB</name>
<evidence type="ECO:0000313" key="1">
    <source>
        <dbReference type="EMBL" id="SMX30599.1"/>
    </source>
</evidence>